<accession>A0A7W7LZC6</accession>
<evidence type="ECO:0000313" key="2">
    <source>
        <dbReference type="EMBL" id="MBB4899288.1"/>
    </source>
</evidence>
<evidence type="ECO:0000256" key="1">
    <source>
        <dbReference type="SAM" id="MobiDB-lite"/>
    </source>
</evidence>
<proteinExistence type="predicted"/>
<keyword evidence="3" id="KW-1185">Reference proteome</keyword>
<name>A0A7W7LZC6_9ACTN</name>
<gene>
    <name evidence="2" type="ORF">FHS37_003348</name>
</gene>
<feature type="region of interest" description="Disordered" evidence="1">
    <location>
        <begin position="66"/>
        <end position="90"/>
    </location>
</feature>
<sequence length="224" mass="24043">MDEGRREGPERIRSRLEPIRQVEAEHDFGVITEGTRNPDPVAELPQGATEVFGPFSRLGADHFPLLSARRDPGRSRVGGPGDRSALPPGSPLTIGCERHSAPEDIECGSGIWLAPDESTTGGGTCCGSCAVAPGPVALCTQTAGNRPMRLAARPGSTAAERFEGFGAEQWFGVRSKWSGVRSSSTWSLSVPDRQGWIFLFSASMATYFSMRAARVSGFFASWIR</sequence>
<dbReference type="RefSeq" id="WP_229890008.1">
    <property type="nucleotide sequence ID" value="NZ_BMTI01000019.1"/>
</dbReference>
<dbReference type="EMBL" id="JACHJI010000005">
    <property type="protein sequence ID" value="MBB4899288.1"/>
    <property type="molecule type" value="Genomic_DNA"/>
</dbReference>
<evidence type="ECO:0000313" key="3">
    <source>
        <dbReference type="Proteomes" id="UP000579523"/>
    </source>
</evidence>
<protein>
    <submittedName>
        <fullName evidence="2">Uncharacterized protein</fullName>
    </submittedName>
</protein>
<comment type="caution">
    <text evidence="2">The sequence shown here is derived from an EMBL/GenBank/DDBJ whole genome shotgun (WGS) entry which is preliminary data.</text>
</comment>
<dbReference type="Proteomes" id="UP000579523">
    <property type="component" value="Unassembled WGS sequence"/>
</dbReference>
<organism evidence="2 3">
    <name type="scientific">Streptomyces griseomycini</name>
    <dbReference type="NCBI Taxonomy" id="66895"/>
    <lineage>
        <taxon>Bacteria</taxon>
        <taxon>Bacillati</taxon>
        <taxon>Actinomycetota</taxon>
        <taxon>Actinomycetes</taxon>
        <taxon>Kitasatosporales</taxon>
        <taxon>Streptomycetaceae</taxon>
        <taxon>Streptomyces</taxon>
    </lineage>
</organism>
<dbReference type="AlphaFoldDB" id="A0A7W7LZC6"/>
<reference evidence="2 3" key="1">
    <citation type="submission" date="2020-08" db="EMBL/GenBank/DDBJ databases">
        <title>Genomic Encyclopedia of Type Strains, Phase III (KMG-III): the genomes of soil and plant-associated and newly described type strains.</title>
        <authorList>
            <person name="Whitman W."/>
        </authorList>
    </citation>
    <scope>NUCLEOTIDE SEQUENCE [LARGE SCALE GENOMIC DNA]</scope>
    <source>
        <strain evidence="2 3">CECT 3273</strain>
    </source>
</reference>